<feature type="chain" id="PRO_5046615768" evidence="1">
    <location>
        <begin position="20"/>
        <end position="207"/>
    </location>
</feature>
<comment type="caution">
    <text evidence="2">The sequence shown here is derived from an EMBL/GenBank/DDBJ whole genome shotgun (WGS) entry which is preliminary data.</text>
</comment>
<dbReference type="Gene3D" id="3.15.10.30">
    <property type="entry name" value="Haemolymph juvenile hormone binding protein"/>
    <property type="match status" value="1"/>
</dbReference>
<gene>
    <name evidence="2" type="ORF">NQ317_018544</name>
</gene>
<keyword evidence="1" id="KW-0732">Signal</keyword>
<name>A0ABQ9JWR2_9CUCU</name>
<evidence type="ECO:0000256" key="1">
    <source>
        <dbReference type="SAM" id="SignalP"/>
    </source>
</evidence>
<dbReference type="EMBL" id="JAPWTJ010000119">
    <property type="protein sequence ID" value="KAJ8982504.1"/>
    <property type="molecule type" value="Genomic_DNA"/>
</dbReference>
<dbReference type="PANTHER" id="PTHR11008:SF29">
    <property type="entry name" value="IP17226P"/>
    <property type="match status" value="1"/>
</dbReference>
<evidence type="ECO:0000313" key="3">
    <source>
        <dbReference type="Proteomes" id="UP001162164"/>
    </source>
</evidence>
<dbReference type="InterPro" id="IPR010562">
    <property type="entry name" value="Haemolymph_juvenile_hormone-bd"/>
</dbReference>
<evidence type="ECO:0000313" key="2">
    <source>
        <dbReference type="EMBL" id="KAJ8982504.1"/>
    </source>
</evidence>
<accession>A0ABQ9JWR2</accession>
<dbReference type="InterPro" id="IPR038606">
    <property type="entry name" value="To_sf"/>
</dbReference>
<dbReference type="PANTHER" id="PTHR11008">
    <property type="entry name" value="PROTEIN TAKEOUT-LIKE PROTEIN"/>
    <property type="match status" value="1"/>
</dbReference>
<keyword evidence="3" id="KW-1185">Reference proteome</keyword>
<dbReference type="Pfam" id="PF06585">
    <property type="entry name" value="JHBP"/>
    <property type="match status" value="1"/>
</dbReference>
<reference evidence="2" key="1">
    <citation type="journal article" date="2023" name="Insect Mol. Biol.">
        <title>Genome sequencing provides insights into the evolution of gene families encoding plant cell wall-degrading enzymes in longhorned beetles.</title>
        <authorList>
            <person name="Shin N.R."/>
            <person name="Okamura Y."/>
            <person name="Kirsch R."/>
            <person name="Pauchet Y."/>
        </authorList>
    </citation>
    <scope>NUCLEOTIDE SEQUENCE</scope>
    <source>
        <strain evidence="2">MMC_N1</strain>
    </source>
</reference>
<feature type="signal peptide" evidence="1">
    <location>
        <begin position="1"/>
        <end position="19"/>
    </location>
</feature>
<dbReference type="Proteomes" id="UP001162164">
    <property type="component" value="Unassembled WGS sequence"/>
</dbReference>
<protein>
    <submittedName>
        <fullName evidence="2">Uncharacterized protein</fullName>
    </submittedName>
</protein>
<sequence length="207" mass="22413">MKFFLVAFALFGVLHAAPAADDDLADKVQKIIDQVLSGLPASVGVKGLDLSIPENSVLNGNISIEEISLSGIKDLETKLTYSPDTSKLDFTLNHKDIALVIDYTVELEGLFNAEHHLSIHVDLVNLKNEGYAVVDEAANEVSDLSLLLTLDESNFDIKGLLNNDELSKELSDILTKNVAGVVDAINPILAPYFSTILKDIINVALKL</sequence>
<proteinExistence type="predicted"/>
<organism evidence="2 3">
    <name type="scientific">Molorchus minor</name>
    <dbReference type="NCBI Taxonomy" id="1323400"/>
    <lineage>
        <taxon>Eukaryota</taxon>
        <taxon>Metazoa</taxon>
        <taxon>Ecdysozoa</taxon>
        <taxon>Arthropoda</taxon>
        <taxon>Hexapoda</taxon>
        <taxon>Insecta</taxon>
        <taxon>Pterygota</taxon>
        <taxon>Neoptera</taxon>
        <taxon>Endopterygota</taxon>
        <taxon>Coleoptera</taxon>
        <taxon>Polyphaga</taxon>
        <taxon>Cucujiformia</taxon>
        <taxon>Chrysomeloidea</taxon>
        <taxon>Cerambycidae</taxon>
        <taxon>Lamiinae</taxon>
        <taxon>Monochamini</taxon>
        <taxon>Molorchus</taxon>
    </lineage>
</organism>